<dbReference type="STRING" id="44933.SAMN05660971_02510"/>
<comment type="subunit">
    <text evidence="2">Component of a cohesin-like complex composed of ScpA, ScpB and the Smc homodimer, in which ScpA and ScpB bind to the head domain of Smc. The presence of the three proteins is required for the association of the complex with DNA.</text>
</comment>
<dbReference type="InterPro" id="IPR023093">
    <property type="entry name" value="ScpA-like_C"/>
</dbReference>
<evidence type="ECO:0000313" key="5">
    <source>
        <dbReference type="Proteomes" id="UP000184123"/>
    </source>
</evidence>
<proteinExistence type="inferred from homology"/>
<dbReference type="HAMAP" id="MF_01805">
    <property type="entry name" value="ScpA"/>
    <property type="match status" value="1"/>
</dbReference>
<dbReference type="InterPro" id="IPR003768">
    <property type="entry name" value="ScpA"/>
</dbReference>
<evidence type="ECO:0000256" key="3">
    <source>
        <dbReference type="SAM" id="MobiDB-lite"/>
    </source>
</evidence>
<comment type="subcellular location">
    <subcellularLocation>
        <location evidence="2">Cytoplasm</location>
    </subcellularLocation>
    <text evidence="2">Associated with two foci at the outer edges of the nucleoid region in young cells, and at four foci within both cell halves in older cells.</text>
</comment>
<evidence type="ECO:0000313" key="4">
    <source>
        <dbReference type="EMBL" id="SHM24220.1"/>
    </source>
</evidence>
<reference evidence="4 5" key="1">
    <citation type="submission" date="2016-11" db="EMBL/GenBank/DDBJ databases">
        <authorList>
            <person name="Jaros S."/>
            <person name="Januszkiewicz K."/>
            <person name="Wedrychowicz H."/>
        </authorList>
    </citation>
    <scope>NUCLEOTIDE SEQUENCE [LARGE SCALE GENOMIC DNA]</scope>
    <source>
        <strain evidence="4 5">DSM 4740</strain>
    </source>
</reference>
<keyword evidence="2" id="KW-0132">Cell division</keyword>
<feature type="compositionally biased region" description="Basic and acidic residues" evidence="3">
    <location>
        <begin position="370"/>
        <end position="379"/>
    </location>
</feature>
<keyword evidence="2" id="KW-0131">Cell cycle</keyword>
<dbReference type="AlphaFoldDB" id="A0A1M7H6Q1"/>
<feature type="compositionally biased region" description="Polar residues" evidence="3">
    <location>
        <begin position="1"/>
        <end position="10"/>
    </location>
</feature>
<dbReference type="EMBL" id="FRCA01000006">
    <property type="protein sequence ID" value="SHM24220.1"/>
    <property type="molecule type" value="Genomic_DNA"/>
</dbReference>
<protein>
    <recommendedName>
        <fullName evidence="1 2">Segregation and condensation protein A</fullName>
    </recommendedName>
</protein>
<dbReference type="Pfam" id="PF02616">
    <property type="entry name" value="SMC_ScpA"/>
    <property type="match status" value="1"/>
</dbReference>
<dbReference type="GO" id="GO:0051301">
    <property type="term" value="P:cell division"/>
    <property type="evidence" value="ECO:0007669"/>
    <property type="project" value="UniProtKB-KW"/>
</dbReference>
<feature type="region of interest" description="Disordered" evidence="3">
    <location>
        <begin position="330"/>
        <end position="411"/>
    </location>
</feature>
<dbReference type="GO" id="GO:0005737">
    <property type="term" value="C:cytoplasm"/>
    <property type="evidence" value="ECO:0007669"/>
    <property type="project" value="UniProtKB-SubCell"/>
</dbReference>
<accession>A0A1M7H6Q1</accession>
<feature type="compositionally biased region" description="Acidic residues" evidence="3">
    <location>
        <begin position="380"/>
        <end position="390"/>
    </location>
</feature>
<comment type="similarity">
    <text evidence="2">Belongs to the ScpA family.</text>
</comment>
<evidence type="ECO:0000256" key="2">
    <source>
        <dbReference type="HAMAP-Rule" id="MF_01805"/>
    </source>
</evidence>
<organism evidence="4 5">
    <name type="scientific">Halomonas cupida</name>
    <dbReference type="NCBI Taxonomy" id="44933"/>
    <lineage>
        <taxon>Bacteria</taxon>
        <taxon>Pseudomonadati</taxon>
        <taxon>Pseudomonadota</taxon>
        <taxon>Gammaproteobacteria</taxon>
        <taxon>Oceanospirillales</taxon>
        <taxon>Halomonadaceae</taxon>
        <taxon>Halomonas</taxon>
    </lineage>
</organism>
<dbReference type="PANTHER" id="PTHR33969:SF2">
    <property type="entry name" value="SEGREGATION AND CONDENSATION PROTEIN A"/>
    <property type="match status" value="1"/>
</dbReference>
<dbReference type="Proteomes" id="UP000184123">
    <property type="component" value="Unassembled WGS sequence"/>
</dbReference>
<name>A0A1M7H6Q1_9GAMM</name>
<comment type="function">
    <text evidence="2">Participates in chromosomal partition during cell division. May act via the formation of a condensin-like complex containing Smc and ScpB that pull DNA away from mid-cell into both cell halves.</text>
</comment>
<evidence type="ECO:0000256" key="1">
    <source>
        <dbReference type="ARBA" id="ARBA00044777"/>
    </source>
</evidence>
<dbReference type="Gene3D" id="1.10.10.580">
    <property type="entry name" value="Structural maintenance of chromosome 1. Chain E"/>
    <property type="match status" value="1"/>
</dbReference>
<dbReference type="PANTHER" id="PTHR33969">
    <property type="entry name" value="SEGREGATION AND CONDENSATION PROTEIN A"/>
    <property type="match status" value="1"/>
</dbReference>
<dbReference type="GO" id="GO:0007059">
    <property type="term" value="P:chromosome segregation"/>
    <property type="evidence" value="ECO:0007669"/>
    <property type="project" value="UniProtKB-UniRule"/>
</dbReference>
<sequence length="411" mass="45893">MSDSPTTDQPSRQDESAADAVASPAEQGSTVAVPDGEQDGTPQTDPDGRPLAPDENAQAQVLGRLFDEPITELPEDLYIPPEALRVFLEAFEGPLDLLLYLIRRQNLDILTINVAAITHQYIEYVELMKAMEIELAGEYLLMAAMLAEIKSRTLLPRPPRSEEDGEEEDPRAELIRRLQEYEQLKIAAEALAELPRLGRDWFPARAGLPPLETRVIHPDVELNELLGALAGILRRAELNRAHHIEGEVLSTRERMLAIMEQLHHERYTPFESLFTLEEGRAGVVVTFMAILELAKEAMIEIVQNEPLSPIHVRARLAEDVEAEEELAFELEGEDVGGESAFDDTGSWSEGSEAELEGDWVENDRVAYGGAEHDGTRNDWADDGWVDDEWAEGDRSEAALDDDQQVEGDDRR</sequence>
<gene>
    <name evidence="2" type="primary">scpA</name>
    <name evidence="4" type="ORF">SAMN05660971_02510</name>
</gene>
<feature type="compositionally biased region" description="Acidic residues" evidence="3">
    <location>
        <begin position="398"/>
        <end position="411"/>
    </location>
</feature>
<feature type="compositionally biased region" description="Acidic residues" evidence="3">
    <location>
        <begin position="351"/>
        <end position="360"/>
    </location>
</feature>
<keyword evidence="2" id="KW-0159">Chromosome partition</keyword>
<feature type="region of interest" description="Disordered" evidence="3">
    <location>
        <begin position="1"/>
        <end position="54"/>
    </location>
</feature>
<dbReference type="GO" id="GO:0006260">
    <property type="term" value="P:DNA replication"/>
    <property type="evidence" value="ECO:0007669"/>
    <property type="project" value="UniProtKB-UniRule"/>
</dbReference>
<keyword evidence="2" id="KW-0963">Cytoplasm</keyword>
<dbReference type="Gene3D" id="6.10.250.2410">
    <property type="match status" value="1"/>
</dbReference>